<protein>
    <submittedName>
        <fullName evidence="1">Tannase/feruloyl esterase family alpha/beta hydrolase</fullName>
    </submittedName>
</protein>
<accession>A0ACC7NBT3</accession>
<evidence type="ECO:0000313" key="2">
    <source>
        <dbReference type="Proteomes" id="UP001629235"/>
    </source>
</evidence>
<comment type="caution">
    <text evidence="1">The sequence shown here is derived from an EMBL/GenBank/DDBJ whole genome shotgun (WGS) entry which is preliminary data.</text>
</comment>
<sequence>MKGTIGPGASLFELQLPTQVWTQRYLQAGCGGLCGNLSVNAPMASTCVPVTNRQIAMAATDMGHEGGHDGSWALNARAKVDFAYRGEHATARVAKAIINKFYARPAKYSYIDGSSDGAREALMEAQRLPDDFDGIAAGAPANDLIVQTTLPHAWPAVINVDPKTGKYILLGRAKSRPSPTVHQIAGRISTNSIFTIVIAGKIIA</sequence>
<evidence type="ECO:0000313" key="1">
    <source>
        <dbReference type="EMBL" id="MFM0104973.1"/>
    </source>
</evidence>
<dbReference type="EMBL" id="JAQQDW010000029">
    <property type="protein sequence ID" value="MFM0104973.1"/>
    <property type="molecule type" value="Genomic_DNA"/>
</dbReference>
<dbReference type="Proteomes" id="UP001629235">
    <property type="component" value="Unassembled WGS sequence"/>
</dbReference>
<gene>
    <name evidence="1" type="ORF">PQR01_16160</name>
</gene>
<name>A0ACC7NBT3_9BURK</name>
<keyword evidence="2" id="KW-1185">Reference proteome</keyword>
<reference evidence="1 2" key="1">
    <citation type="journal article" date="2024" name="Chem. Sci.">
        <title>Discovery of megapolipeptins by genome mining of a Burkholderiales bacteria collection.</title>
        <authorList>
            <person name="Paulo B.S."/>
            <person name="Recchia M.J.J."/>
            <person name="Lee S."/>
            <person name="Fergusson C.H."/>
            <person name="Romanowski S.B."/>
            <person name="Hernandez A."/>
            <person name="Krull N."/>
            <person name="Liu D.Y."/>
            <person name="Cavanagh H."/>
            <person name="Bos A."/>
            <person name="Gray C.A."/>
            <person name="Murphy B.T."/>
            <person name="Linington R.G."/>
            <person name="Eustaquio A.S."/>
        </authorList>
    </citation>
    <scope>NUCLEOTIDE SEQUENCE [LARGE SCALE GENOMIC DNA]</scope>
    <source>
        <strain evidence="1 2">RL18-126-BIB-B</strain>
    </source>
</reference>
<organism evidence="1 2">
    <name type="scientific">Paraburkholderia rhynchosiae</name>
    <dbReference type="NCBI Taxonomy" id="487049"/>
    <lineage>
        <taxon>Bacteria</taxon>
        <taxon>Pseudomonadati</taxon>
        <taxon>Pseudomonadota</taxon>
        <taxon>Betaproteobacteria</taxon>
        <taxon>Burkholderiales</taxon>
        <taxon>Burkholderiaceae</taxon>
        <taxon>Paraburkholderia</taxon>
    </lineage>
</organism>
<keyword evidence="1" id="KW-0378">Hydrolase</keyword>
<proteinExistence type="predicted"/>